<proteinExistence type="predicted"/>
<dbReference type="AlphaFoldDB" id="A0A3B5A976"/>
<name>A0A3B5A976_9TELE</name>
<organism evidence="1">
    <name type="scientific">Stegastes partitus</name>
    <name type="common">bicolor damselfish</name>
    <dbReference type="NCBI Taxonomy" id="144197"/>
    <lineage>
        <taxon>Eukaryota</taxon>
        <taxon>Metazoa</taxon>
        <taxon>Chordata</taxon>
        <taxon>Craniata</taxon>
        <taxon>Vertebrata</taxon>
        <taxon>Euteleostomi</taxon>
        <taxon>Actinopterygii</taxon>
        <taxon>Neopterygii</taxon>
        <taxon>Teleostei</taxon>
        <taxon>Neoteleostei</taxon>
        <taxon>Acanthomorphata</taxon>
        <taxon>Ovalentaria</taxon>
        <taxon>Pomacentridae</taxon>
        <taxon>Stegastes</taxon>
    </lineage>
</organism>
<dbReference type="GeneTree" id="ENSGT00940000182021"/>
<dbReference type="STRING" id="144197.ENSSPAP00000010187"/>
<sequence length="54" mass="6465">MLGIVWQDVYTSFLRYWLKWLIRQATGNCELQRIRSGCKPGETRTRKTNELNHP</sequence>
<dbReference type="Ensembl" id="ENSSPAT00000010367.1">
    <property type="protein sequence ID" value="ENSSPAP00000010187.1"/>
    <property type="gene ID" value="ENSSPAG00000007766.1"/>
</dbReference>
<accession>A0A3B5A976</accession>
<protein>
    <recommendedName>
        <fullName evidence="2">ELMO domain-containing protein</fullName>
    </recommendedName>
</protein>
<evidence type="ECO:0000313" key="1">
    <source>
        <dbReference type="Ensembl" id="ENSSPAP00000010187.1"/>
    </source>
</evidence>
<evidence type="ECO:0008006" key="2">
    <source>
        <dbReference type="Google" id="ProtNLM"/>
    </source>
</evidence>
<reference evidence="1" key="1">
    <citation type="submission" date="2023-09" db="UniProtKB">
        <authorList>
            <consortium name="Ensembl"/>
        </authorList>
    </citation>
    <scope>IDENTIFICATION</scope>
</reference>